<organism evidence="4 5">
    <name type="scientific">Pedosphaera parvula (strain Ellin514)</name>
    <dbReference type="NCBI Taxonomy" id="320771"/>
    <lineage>
        <taxon>Bacteria</taxon>
        <taxon>Pseudomonadati</taxon>
        <taxon>Verrucomicrobiota</taxon>
        <taxon>Pedosphaerae</taxon>
        <taxon>Pedosphaerales</taxon>
        <taxon>Pedosphaeraceae</taxon>
        <taxon>Pedosphaera</taxon>
    </lineage>
</organism>
<dbReference type="AlphaFoldDB" id="B9XPD6"/>
<dbReference type="EMBL" id="ABOX02000046">
    <property type="protein sequence ID" value="EEF58276.1"/>
    <property type="molecule type" value="Genomic_DNA"/>
</dbReference>
<evidence type="ECO:0000259" key="3">
    <source>
        <dbReference type="Pfam" id="PF09976"/>
    </source>
</evidence>
<name>B9XPD6_PEDPL</name>
<accession>B9XPD6</accession>
<dbReference type="SUPFAM" id="SSF48452">
    <property type="entry name" value="TPR-like"/>
    <property type="match status" value="1"/>
</dbReference>
<gene>
    <name evidence="4" type="ORF">Cflav_PD1004</name>
</gene>
<reference evidence="4 5" key="1">
    <citation type="journal article" date="2011" name="J. Bacteriol.">
        <title>Genome sequence of 'Pedosphaera parvula' Ellin514, an aerobic Verrucomicrobial isolate from pasture soil.</title>
        <authorList>
            <person name="Kant R."/>
            <person name="van Passel M.W."/>
            <person name="Sangwan P."/>
            <person name="Palva A."/>
            <person name="Lucas S."/>
            <person name="Copeland A."/>
            <person name="Lapidus A."/>
            <person name="Glavina Del Rio T."/>
            <person name="Dalin E."/>
            <person name="Tice H."/>
            <person name="Bruce D."/>
            <person name="Goodwin L."/>
            <person name="Pitluck S."/>
            <person name="Chertkov O."/>
            <person name="Larimer F.W."/>
            <person name="Land M.L."/>
            <person name="Hauser L."/>
            <person name="Brettin T.S."/>
            <person name="Detter J.C."/>
            <person name="Han S."/>
            <person name="de Vos W.M."/>
            <person name="Janssen P.H."/>
            <person name="Smidt H."/>
        </authorList>
    </citation>
    <scope>NUCLEOTIDE SEQUENCE [LARGE SCALE GENOMIC DNA]</scope>
    <source>
        <strain evidence="4 5">Ellin514</strain>
    </source>
</reference>
<dbReference type="Pfam" id="PF09976">
    <property type="entry name" value="TPR_21"/>
    <property type="match status" value="1"/>
</dbReference>
<proteinExistence type="predicted"/>
<dbReference type="SMART" id="SM00028">
    <property type="entry name" value="TPR"/>
    <property type="match status" value="2"/>
</dbReference>
<evidence type="ECO:0000313" key="4">
    <source>
        <dbReference type="EMBL" id="EEF58276.1"/>
    </source>
</evidence>
<dbReference type="InterPro" id="IPR019734">
    <property type="entry name" value="TPR_rpt"/>
</dbReference>
<keyword evidence="2" id="KW-1133">Transmembrane helix</keyword>
<dbReference type="InterPro" id="IPR018704">
    <property type="entry name" value="SecYEG/CpoB_TPR"/>
</dbReference>
<keyword evidence="2" id="KW-0812">Transmembrane</keyword>
<dbReference type="OrthoDB" id="190976at2"/>
<dbReference type="Gene3D" id="1.25.40.10">
    <property type="entry name" value="Tetratricopeptide repeat domain"/>
    <property type="match status" value="1"/>
</dbReference>
<keyword evidence="5" id="KW-1185">Reference proteome</keyword>
<evidence type="ECO:0000256" key="1">
    <source>
        <dbReference type="SAM" id="MobiDB-lite"/>
    </source>
</evidence>
<comment type="caution">
    <text evidence="4">The sequence shown here is derived from an EMBL/GenBank/DDBJ whole genome shotgun (WGS) entry which is preliminary data.</text>
</comment>
<dbReference type="Pfam" id="PF13176">
    <property type="entry name" value="TPR_7"/>
    <property type="match status" value="1"/>
</dbReference>
<feature type="transmembrane region" description="Helical" evidence="2">
    <location>
        <begin position="25"/>
        <end position="44"/>
    </location>
</feature>
<dbReference type="Proteomes" id="UP000003688">
    <property type="component" value="Unassembled WGS sequence"/>
</dbReference>
<dbReference type="STRING" id="320771.Cflav_PD1004"/>
<evidence type="ECO:0000256" key="2">
    <source>
        <dbReference type="SAM" id="Phobius"/>
    </source>
</evidence>
<dbReference type="GO" id="GO:0004459">
    <property type="term" value="F:L-lactate dehydrogenase (NAD+) activity"/>
    <property type="evidence" value="ECO:0007669"/>
    <property type="project" value="InterPro"/>
</dbReference>
<feature type="compositionally biased region" description="Polar residues" evidence="1">
    <location>
        <begin position="238"/>
        <end position="254"/>
    </location>
</feature>
<dbReference type="PROSITE" id="PS00064">
    <property type="entry name" value="L_LDH"/>
    <property type="match status" value="1"/>
</dbReference>
<sequence>MDSEATQSTDLIKLVDWLHKNQKQLIGFVLAIAVIGGGIAFYVANKNRQEVKAGEALSELRPSRATPGTQAPSVPPDAYLKVANEHPGTSAGGQALLLAGGALFEAGKFKEAQAQFDRFLGEHGDSALASQARIGVAASLEAQGEDAQAAAKYQALISSQPNDSVIPQAKSALARLYEKQGKYADALRLYQELTKQGNNDSWSAEAGIQIEELLAKHPELRPVAPVAPTSPMIPKSLPVSTNFAKPANNTTNKP</sequence>
<feature type="domain" description="Ancillary SecYEG translocon subunit/Cell division coordinator CpoB TPR" evidence="3">
    <location>
        <begin position="16"/>
        <end position="149"/>
    </location>
</feature>
<keyword evidence="2" id="KW-0472">Membrane</keyword>
<dbReference type="RefSeq" id="WP_007417672.1">
    <property type="nucleotide sequence ID" value="NZ_ABOX02000046.1"/>
</dbReference>
<protein>
    <submittedName>
        <fullName evidence="4">Tetratricopeptide TPR_2 repeat protein</fullName>
    </submittedName>
</protein>
<feature type="region of interest" description="Disordered" evidence="1">
    <location>
        <begin position="227"/>
        <end position="254"/>
    </location>
</feature>
<evidence type="ECO:0000313" key="5">
    <source>
        <dbReference type="Proteomes" id="UP000003688"/>
    </source>
</evidence>
<dbReference type="InterPro" id="IPR011990">
    <property type="entry name" value="TPR-like_helical_dom_sf"/>
</dbReference>
<dbReference type="InterPro" id="IPR018177">
    <property type="entry name" value="L-lactate_DH_AS"/>
</dbReference>